<organism evidence="5 6">
    <name type="scientific">Eiseniibacteriota bacterium</name>
    <dbReference type="NCBI Taxonomy" id="2212470"/>
    <lineage>
        <taxon>Bacteria</taxon>
        <taxon>Candidatus Eiseniibacteriota</taxon>
    </lineage>
</organism>
<feature type="region of interest" description="Disordered" evidence="2">
    <location>
        <begin position="1"/>
        <end position="29"/>
    </location>
</feature>
<keyword evidence="1" id="KW-0732">Signal</keyword>
<name>A0A538TQS0_UNCEI</name>
<sequence length="241" mass="25019">MVRARTTSSSRLASDSVCNPGRTAEPRTGWRLTAPPRFINQEDLAMNRNHWGFILLTAILVVAVTPAANAAVLGTLEVNAGYSKDANSGSYVSDGTLGGGVAFGAGYYRSLAPMLNWGIEVGMDNLGSSDFNDPLFGSGQVSAKAFRINPALRINLGAPVGPSIFMQVAGGLYNVKGEVKFDSGGSVNGSDTKFGANVGAGVGFPIAPKTRMSLLGQYHTVATDGTSTNYFAVKAGLGFSI</sequence>
<accession>A0A538TQS0</accession>
<dbReference type="InterPro" id="IPR011250">
    <property type="entry name" value="OMP/PagP_B-barrel"/>
</dbReference>
<keyword evidence="3" id="KW-0472">Membrane</keyword>
<protein>
    <submittedName>
        <fullName evidence="5">Porin family protein</fullName>
    </submittedName>
</protein>
<keyword evidence="3" id="KW-1133">Transmembrane helix</keyword>
<comment type="caution">
    <text evidence="5">The sequence shown here is derived from an EMBL/GenBank/DDBJ whole genome shotgun (WGS) entry which is preliminary data.</text>
</comment>
<dbReference type="Proteomes" id="UP000317691">
    <property type="component" value="Unassembled WGS sequence"/>
</dbReference>
<evidence type="ECO:0000256" key="3">
    <source>
        <dbReference type="SAM" id="Phobius"/>
    </source>
</evidence>
<feature type="domain" description="Outer membrane protein beta-barrel" evidence="4">
    <location>
        <begin position="55"/>
        <end position="239"/>
    </location>
</feature>
<feature type="transmembrane region" description="Helical" evidence="3">
    <location>
        <begin position="51"/>
        <end position="74"/>
    </location>
</feature>
<evidence type="ECO:0000256" key="1">
    <source>
        <dbReference type="ARBA" id="ARBA00022729"/>
    </source>
</evidence>
<evidence type="ECO:0000259" key="4">
    <source>
        <dbReference type="Pfam" id="PF13505"/>
    </source>
</evidence>
<evidence type="ECO:0000313" key="5">
    <source>
        <dbReference type="EMBL" id="TMQ65976.1"/>
    </source>
</evidence>
<keyword evidence="3" id="KW-0812">Transmembrane</keyword>
<dbReference type="Gene3D" id="2.40.160.20">
    <property type="match status" value="1"/>
</dbReference>
<dbReference type="EMBL" id="VBOZ01000010">
    <property type="protein sequence ID" value="TMQ65976.1"/>
    <property type="molecule type" value="Genomic_DNA"/>
</dbReference>
<evidence type="ECO:0000256" key="2">
    <source>
        <dbReference type="SAM" id="MobiDB-lite"/>
    </source>
</evidence>
<dbReference type="AlphaFoldDB" id="A0A538TQS0"/>
<feature type="compositionally biased region" description="Low complexity" evidence="2">
    <location>
        <begin position="1"/>
        <end position="16"/>
    </location>
</feature>
<reference evidence="5 6" key="1">
    <citation type="journal article" date="2019" name="Nat. Microbiol.">
        <title>Mediterranean grassland soil C-N compound turnover is dependent on rainfall and depth, and is mediated by genomically divergent microorganisms.</title>
        <authorList>
            <person name="Diamond S."/>
            <person name="Andeer P.F."/>
            <person name="Li Z."/>
            <person name="Crits-Christoph A."/>
            <person name="Burstein D."/>
            <person name="Anantharaman K."/>
            <person name="Lane K.R."/>
            <person name="Thomas B.C."/>
            <person name="Pan C."/>
            <person name="Northen T.R."/>
            <person name="Banfield J.F."/>
        </authorList>
    </citation>
    <scope>NUCLEOTIDE SEQUENCE [LARGE SCALE GENOMIC DNA]</scope>
    <source>
        <strain evidence="5">WS_9</strain>
    </source>
</reference>
<proteinExistence type="predicted"/>
<gene>
    <name evidence="5" type="ORF">E6K79_03685</name>
</gene>
<dbReference type="Pfam" id="PF13505">
    <property type="entry name" value="OMP_b-brl"/>
    <property type="match status" value="1"/>
</dbReference>
<evidence type="ECO:0000313" key="6">
    <source>
        <dbReference type="Proteomes" id="UP000317691"/>
    </source>
</evidence>
<dbReference type="InterPro" id="IPR027385">
    <property type="entry name" value="Beta-barrel_OMP"/>
</dbReference>
<dbReference type="SUPFAM" id="SSF56925">
    <property type="entry name" value="OMPA-like"/>
    <property type="match status" value="1"/>
</dbReference>